<evidence type="ECO:0000256" key="2">
    <source>
        <dbReference type="ARBA" id="ARBA00022676"/>
    </source>
</evidence>
<dbReference type="InterPro" id="IPR050834">
    <property type="entry name" value="Glycosyltransf_2"/>
</dbReference>
<dbReference type="SUPFAM" id="SSF53448">
    <property type="entry name" value="Nucleotide-diphospho-sugar transferases"/>
    <property type="match status" value="1"/>
</dbReference>
<dbReference type="Proteomes" id="UP001164390">
    <property type="component" value="Chromosome"/>
</dbReference>
<proteinExistence type="inferred from homology"/>
<dbReference type="PANTHER" id="PTHR43685:SF5">
    <property type="entry name" value="GLYCOSYLTRANSFERASE EPSE-RELATED"/>
    <property type="match status" value="1"/>
</dbReference>
<keyword evidence="2 5" id="KW-0328">Glycosyltransferase</keyword>
<protein>
    <submittedName>
        <fullName evidence="5">Glycosyltransferase</fullName>
        <ecNumber evidence="5">2.4.-.-</ecNumber>
    </submittedName>
</protein>
<dbReference type="EMBL" id="CP094970">
    <property type="protein sequence ID" value="UYM04028.1"/>
    <property type="molecule type" value="Genomic_DNA"/>
</dbReference>
<dbReference type="KEGG" id="sgrg:L0C25_15930"/>
<dbReference type="AlphaFoldDB" id="A0AA46TGB1"/>
<dbReference type="Pfam" id="PF00535">
    <property type="entry name" value="Glycos_transf_2"/>
    <property type="match status" value="1"/>
</dbReference>
<evidence type="ECO:0000313" key="6">
    <source>
        <dbReference type="Proteomes" id="UP001164390"/>
    </source>
</evidence>
<accession>A0AA46TGB1</accession>
<keyword evidence="3 5" id="KW-0808">Transferase</keyword>
<evidence type="ECO:0000313" key="5">
    <source>
        <dbReference type="EMBL" id="UYM04028.1"/>
    </source>
</evidence>
<evidence type="ECO:0000256" key="3">
    <source>
        <dbReference type="ARBA" id="ARBA00022679"/>
    </source>
</evidence>
<name>A0AA46TGB1_9ACTN</name>
<sequence length="292" mass="32024">MSPVPFSLLLPVYGGDDPRFLRTAFTSAVNEQSRPPNDVVLIQDGPVGSQLAAEIVRIVADSPVPVKHIPLVENVGLGPALDRGLDACGHGVVARMDADDICVPHRFATQLPLIEAGADIVGSGLMEFVDDVDHVVETRVPPIGEEQIRATARFRDPFNHPTVVYRRDAVLAAGGYQDMPLMEDYLLFARMLSNGAMPVNVVEPLVYYRVGAGAYARRGGVEQLRAELELQRRFRAERITTRSEYVRNVVVRGGYRLVPERMRRAAYRRIIARGGGQRSGDATSRPDDSAPA</sequence>
<reference evidence="5" key="1">
    <citation type="submission" date="2022-01" db="EMBL/GenBank/DDBJ databases">
        <title>Nocardioidaceae gen. sp. A5X3R13.</title>
        <authorList>
            <person name="Lopez Marin M.A."/>
            <person name="Uhlik O."/>
        </authorList>
    </citation>
    <scope>NUCLEOTIDE SEQUENCE</scope>
    <source>
        <strain evidence="5">A5X3R13</strain>
    </source>
</reference>
<dbReference type="InterPro" id="IPR029044">
    <property type="entry name" value="Nucleotide-diphossugar_trans"/>
</dbReference>
<dbReference type="EC" id="2.4.-.-" evidence="5"/>
<feature type="domain" description="Glycosyltransferase 2-like" evidence="4">
    <location>
        <begin position="7"/>
        <end position="167"/>
    </location>
</feature>
<gene>
    <name evidence="5" type="ORF">L0C25_15930</name>
</gene>
<dbReference type="RefSeq" id="WP_271632670.1">
    <property type="nucleotide sequence ID" value="NZ_CP094970.1"/>
</dbReference>
<evidence type="ECO:0000256" key="1">
    <source>
        <dbReference type="ARBA" id="ARBA00006739"/>
    </source>
</evidence>
<dbReference type="InterPro" id="IPR001173">
    <property type="entry name" value="Glyco_trans_2-like"/>
</dbReference>
<evidence type="ECO:0000259" key="4">
    <source>
        <dbReference type="Pfam" id="PF00535"/>
    </source>
</evidence>
<dbReference type="PANTHER" id="PTHR43685">
    <property type="entry name" value="GLYCOSYLTRANSFERASE"/>
    <property type="match status" value="1"/>
</dbReference>
<dbReference type="GO" id="GO:0016757">
    <property type="term" value="F:glycosyltransferase activity"/>
    <property type="evidence" value="ECO:0007669"/>
    <property type="project" value="UniProtKB-KW"/>
</dbReference>
<dbReference type="Gene3D" id="3.90.550.10">
    <property type="entry name" value="Spore Coat Polysaccharide Biosynthesis Protein SpsA, Chain A"/>
    <property type="match status" value="1"/>
</dbReference>
<organism evidence="5 6">
    <name type="scientific">Solicola gregarius</name>
    <dbReference type="NCBI Taxonomy" id="2908642"/>
    <lineage>
        <taxon>Bacteria</taxon>
        <taxon>Bacillati</taxon>
        <taxon>Actinomycetota</taxon>
        <taxon>Actinomycetes</taxon>
        <taxon>Propionibacteriales</taxon>
        <taxon>Nocardioidaceae</taxon>
        <taxon>Solicola</taxon>
    </lineage>
</organism>
<comment type="similarity">
    <text evidence="1">Belongs to the glycosyltransferase 2 family.</text>
</comment>
<keyword evidence="6" id="KW-1185">Reference proteome</keyword>